<keyword evidence="3" id="KW-0762">Sugar transport</keyword>
<dbReference type="Gene3D" id="1.20.1250.20">
    <property type="entry name" value="MFS general substrate transporter like domains"/>
    <property type="match status" value="2"/>
</dbReference>
<dbReference type="PANTHER" id="PTHR11328:SF36">
    <property type="entry name" value="MELIBIOSE PERMEASE"/>
    <property type="match status" value="1"/>
</dbReference>
<dbReference type="GO" id="GO:0005886">
    <property type="term" value="C:plasma membrane"/>
    <property type="evidence" value="ECO:0007669"/>
    <property type="project" value="TreeGrafter"/>
</dbReference>
<feature type="transmembrane region" description="Helical" evidence="2">
    <location>
        <begin position="110"/>
        <end position="129"/>
    </location>
</feature>
<gene>
    <name evidence="3" type="ORF">SAMN02910417_00977</name>
</gene>
<feature type="transmembrane region" description="Helical" evidence="2">
    <location>
        <begin position="563"/>
        <end position="584"/>
    </location>
</feature>
<feature type="transmembrane region" description="Helical" evidence="2">
    <location>
        <begin position="394"/>
        <end position="414"/>
    </location>
</feature>
<protein>
    <submittedName>
        <fullName evidence="3">MFS/sugar transport protein</fullName>
    </submittedName>
</protein>
<keyword evidence="4" id="KW-1185">Reference proteome</keyword>
<keyword evidence="1" id="KW-0813">Transport</keyword>
<dbReference type="GO" id="GO:0008643">
    <property type="term" value="P:carbohydrate transport"/>
    <property type="evidence" value="ECO:0007669"/>
    <property type="project" value="InterPro"/>
</dbReference>
<keyword evidence="2" id="KW-1133">Transmembrane helix</keyword>
<keyword evidence="1" id="KW-0769">Symport</keyword>
<feature type="transmembrane region" description="Helical" evidence="2">
    <location>
        <begin position="81"/>
        <end position="98"/>
    </location>
</feature>
<dbReference type="RefSeq" id="WP_341443189.1">
    <property type="nucleotide sequence ID" value="NZ_FMXR01000007.1"/>
</dbReference>
<feature type="transmembrane region" description="Helical" evidence="2">
    <location>
        <begin position="150"/>
        <end position="171"/>
    </location>
</feature>
<dbReference type="SUPFAM" id="SSF103473">
    <property type="entry name" value="MFS general substrate transporter"/>
    <property type="match status" value="2"/>
</dbReference>
<feature type="transmembrane region" description="Helical" evidence="2">
    <location>
        <begin position="426"/>
        <end position="449"/>
    </location>
</feature>
<dbReference type="EMBL" id="FMXR01000007">
    <property type="protein sequence ID" value="SDB12793.1"/>
    <property type="molecule type" value="Genomic_DNA"/>
</dbReference>
<feature type="transmembrane region" description="Helical" evidence="2">
    <location>
        <begin position="502"/>
        <end position="524"/>
    </location>
</feature>
<name>A0A1G6AX19_EUBOX</name>
<dbReference type="Pfam" id="PF13347">
    <property type="entry name" value="MFS_2"/>
    <property type="match status" value="2"/>
</dbReference>
<dbReference type="InterPro" id="IPR036259">
    <property type="entry name" value="MFS_trans_sf"/>
</dbReference>
<feature type="transmembrane region" description="Helical" evidence="2">
    <location>
        <begin position="42"/>
        <end position="60"/>
    </location>
</feature>
<feature type="transmembrane region" description="Helical" evidence="2">
    <location>
        <begin position="311"/>
        <end position="331"/>
    </location>
</feature>
<proteinExistence type="predicted"/>
<dbReference type="Proteomes" id="UP000199228">
    <property type="component" value="Unassembled WGS sequence"/>
</dbReference>
<feature type="transmembrane region" description="Helical" evidence="2">
    <location>
        <begin position="12"/>
        <end position="36"/>
    </location>
</feature>
<feature type="transmembrane region" description="Helical" evidence="2">
    <location>
        <begin position="357"/>
        <end position="382"/>
    </location>
</feature>
<evidence type="ECO:0000313" key="4">
    <source>
        <dbReference type="Proteomes" id="UP000199228"/>
    </source>
</evidence>
<dbReference type="STRING" id="1732.SAMN02910417_00977"/>
<reference evidence="3 4" key="1">
    <citation type="submission" date="2016-10" db="EMBL/GenBank/DDBJ databases">
        <authorList>
            <person name="de Groot N.N."/>
        </authorList>
    </citation>
    <scope>NUCLEOTIDE SEQUENCE [LARGE SCALE GENOMIC DNA]</scope>
    <source>
        <strain evidence="3 4">DSM 3217</strain>
    </source>
</reference>
<dbReference type="InterPro" id="IPR039672">
    <property type="entry name" value="MFS_2"/>
</dbReference>
<dbReference type="GO" id="GO:0015293">
    <property type="term" value="F:symporter activity"/>
    <property type="evidence" value="ECO:0007669"/>
    <property type="project" value="UniProtKB-KW"/>
</dbReference>
<organism evidence="3 4">
    <name type="scientific">Eubacterium oxidoreducens</name>
    <dbReference type="NCBI Taxonomy" id="1732"/>
    <lineage>
        <taxon>Bacteria</taxon>
        <taxon>Bacillati</taxon>
        <taxon>Bacillota</taxon>
        <taxon>Clostridia</taxon>
        <taxon>Eubacteriales</taxon>
        <taxon>Eubacteriaceae</taxon>
        <taxon>Eubacterium</taxon>
    </lineage>
</organism>
<dbReference type="AlphaFoldDB" id="A0A1G6AX19"/>
<dbReference type="PANTHER" id="PTHR11328">
    <property type="entry name" value="MAJOR FACILITATOR SUPERFAMILY DOMAIN-CONTAINING PROTEIN"/>
    <property type="match status" value="1"/>
</dbReference>
<evidence type="ECO:0000256" key="1">
    <source>
        <dbReference type="ARBA" id="ARBA00022847"/>
    </source>
</evidence>
<feature type="transmembrane region" description="Helical" evidence="2">
    <location>
        <begin position="455"/>
        <end position="481"/>
    </location>
</feature>
<evidence type="ECO:0000313" key="3">
    <source>
        <dbReference type="EMBL" id="SDB12793.1"/>
    </source>
</evidence>
<keyword evidence="2" id="KW-0472">Membrane</keyword>
<sequence length="613" mass="67631">METKRLTGSEKFAYGIGAVGKDMVYMLSASYILYYYQDIMGVSAWIMGVILLIARVFDAFNDPIMGVLVAKTKTKWGKFRPWLFVGTLTNAIILYFMFAAPPTLDGGGLVAYAACFYIIWGVTYTMMDIPYWSMVPAFTDSGKERENLSALARTCAGVGSAIITIVTVMAVTSIGSAAAAKTTDLQTIDMADYQTTVYVMERNDAQVATGSMMVCEDGMESLTVSADKSEFEEAILFNQDNSEYTIQIDDIELDGDNSAMNIVLDSVDSKEAVVVVYVTESQFESLSESDQHTIRGEVSSTKEVERLGYKYFSLIVAVLFFVFILITCLRIKEKSSVNMKTASVKEMFRSLVQNDQAMTMVIAIVLVNTAVYITSNLLIYFFKYDLGGASWTGNYTLFNTFGGGIQIISMIVFFPLLRKFFTIMKVFYISVGSAIIGYVVLLAMALVGVSQVYPFFVPGFFIFAAVGMLNVIVTVFLANTVDYGEVKNGRRDESVIFSMQTFVVKLASGVAALIASVCLSVFHISESEQTFELVNGSAVKGITKMLYDIVDHGASIVTNDSVVGLRMTMTLLPILALVIAVIVFRKKYILTDEKLDEITKELKSRHEISVEKA</sequence>
<keyword evidence="2" id="KW-0812">Transmembrane</keyword>
<accession>A0A1G6AX19</accession>
<evidence type="ECO:0000256" key="2">
    <source>
        <dbReference type="SAM" id="Phobius"/>
    </source>
</evidence>